<dbReference type="Proteomes" id="UP000198672">
    <property type="component" value="Unassembled WGS sequence"/>
</dbReference>
<dbReference type="GO" id="GO:0000155">
    <property type="term" value="F:phosphorelay sensor kinase activity"/>
    <property type="evidence" value="ECO:0007669"/>
    <property type="project" value="InterPro"/>
</dbReference>
<dbReference type="PANTHER" id="PTHR45339:SF1">
    <property type="entry name" value="HYBRID SIGNAL TRANSDUCTION HISTIDINE KINASE J"/>
    <property type="match status" value="1"/>
</dbReference>
<dbReference type="InterPro" id="IPR004358">
    <property type="entry name" value="Sig_transdc_His_kin-like_C"/>
</dbReference>
<dbReference type="SUPFAM" id="SSF55785">
    <property type="entry name" value="PYP-like sensor domain (PAS domain)"/>
    <property type="match status" value="1"/>
</dbReference>
<dbReference type="PROSITE" id="PS50109">
    <property type="entry name" value="HIS_KIN"/>
    <property type="match status" value="1"/>
</dbReference>
<dbReference type="CDD" id="cd16922">
    <property type="entry name" value="HATPase_EvgS-ArcB-TorS-like"/>
    <property type="match status" value="1"/>
</dbReference>
<dbReference type="PROSITE" id="PS50112">
    <property type="entry name" value="PAS"/>
    <property type="match status" value="1"/>
</dbReference>
<dbReference type="PANTHER" id="PTHR45339">
    <property type="entry name" value="HYBRID SIGNAL TRANSDUCTION HISTIDINE KINASE J"/>
    <property type="match status" value="1"/>
</dbReference>
<dbReference type="Gene3D" id="3.30.565.10">
    <property type="entry name" value="Histidine kinase-like ATPase, C-terminal domain"/>
    <property type="match status" value="1"/>
</dbReference>
<dbReference type="GO" id="GO:0006355">
    <property type="term" value="P:regulation of DNA-templated transcription"/>
    <property type="evidence" value="ECO:0007669"/>
    <property type="project" value="InterPro"/>
</dbReference>
<gene>
    <name evidence="8" type="ORF">SAMN05421644_13310</name>
</gene>
<dbReference type="OrthoDB" id="5563233at2"/>
<dbReference type="FunFam" id="3.30.565.10:FF:000010">
    <property type="entry name" value="Sensor histidine kinase RcsC"/>
    <property type="match status" value="1"/>
</dbReference>
<dbReference type="RefSeq" id="WP_143117048.1">
    <property type="nucleotide sequence ID" value="NZ_FNOW01000033.1"/>
</dbReference>
<dbReference type="SMART" id="SM00091">
    <property type="entry name" value="PAS"/>
    <property type="match status" value="1"/>
</dbReference>
<dbReference type="Pfam" id="PF00512">
    <property type="entry name" value="HisKA"/>
    <property type="match status" value="1"/>
</dbReference>
<evidence type="ECO:0000259" key="7">
    <source>
        <dbReference type="PROSITE" id="PS50112"/>
    </source>
</evidence>
<keyword evidence="9" id="KW-1185">Reference proteome</keyword>
<dbReference type="EMBL" id="FNOW01000033">
    <property type="protein sequence ID" value="SDY14510.1"/>
    <property type="molecule type" value="Genomic_DNA"/>
</dbReference>
<evidence type="ECO:0000256" key="3">
    <source>
        <dbReference type="ARBA" id="ARBA00022553"/>
    </source>
</evidence>
<dbReference type="InterPro" id="IPR036890">
    <property type="entry name" value="HATPase_C_sf"/>
</dbReference>
<dbReference type="InterPro" id="IPR035965">
    <property type="entry name" value="PAS-like_dom_sf"/>
</dbReference>
<dbReference type="InterPro" id="IPR005467">
    <property type="entry name" value="His_kinase_dom"/>
</dbReference>
<organism evidence="8 9">
    <name type="scientific">Allochromatium warmingii</name>
    <name type="common">Chromatium warmingii</name>
    <dbReference type="NCBI Taxonomy" id="61595"/>
    <lineage>
        <taxon>Bacteria</taxon>
        <taxon>Pseudomonadati</taxon>
        <taxon>Pseudomonadota</taxon>
        <taxon>Gammaproteobacteria</taxon>
        <taxon>Chromatiales</taxon>
        <taxon>Chromatiaceae</taxon>
        <taxon>Allochromatium</taxon>
    </lineage>
</organism>
<dbReference type="SUPFAM" id="SSF55874">
    <property type="entry name" value="ATPase domain of HSP90 chaperone/DNA topoisomerase II/histidine kinase"/>
    <property type="match status" value="1"/>
</dbReference>
<keyword evidence="5" id="KW-0175">Coiled coil</keyword>
<evidence type="ECO:0000256" key="2">
    <source>
        <dbReference type="ARBA" id="ARBA00012438"/>
    </source>
</evidence>
<dbReference type="SMART" id="SM00387">
    <property type="entry name" value="HATPase_c"/>
    <property type="match status" value="1"/>
</dbReference>
<dbReference type="PRINTS" id="PR00344">
    <property type="entry name" value="BCTRLSENSOR"/>
</dbReference>
<dbReference type="EC" id="2.7.13.3" evidence="2"/>
<evidence type="ECO:0000313" key="8">
    <source>
        <dbReference type="EMBL" id="SDY14510.1"/>
    </source>
</evidence>
<keyword evidence="3" id="KW-0597">Phosphoprotein</keyword>
<dbReference type="CDD" id="cd00130">
    <property type="entry name" value="PAS"/>
    <property type="match status" value="1"/>
</dbReference>
<accession>A0A1H3HGQ7</accession>
<dbReference type="InterPro" id="IPR036097">
    <property type="entry name" value="HisK_dim/P_sf"/>
</dbReference>
<keyword evidence="4" id="KW-0902">Two-component regulatory system</keyword>
<protein>
    <recommendedName>
        <fullName evidence="2">histidine kinase</fullName>
        <ecNumber evidence="2">2.7.13.3</ecNumber>
    </recommendedName>
</protein>
<dbReference type="InterPro" id="IPR013767">
    <property type="entry name" value="PAS_fold"/>
</dbReference>
<evidence type="ECO:0000256" key="1">
    <source>
        <dbReference type="ARBA" id="ARBA00000085"/>
    </source>
</evidence>
<sequence length="562" mass="62107">MKPRHFNIAKLRERAEQAIADGQAKLALSIATDDTTTLELSHLIEELRVYQAELEIQNDELIQAQDHIAVAMERYRRLFDHLPVPAIVVDTSGFIVETNDQACAVLGISPHAAYHRGSLFQLFDFPGRTRLHGLMRTPLESGPYCLEAMTLKSSVDGPLFFDVYIMPLNEQATAERQILVALVDRSAEQALRALSRELMQAKLAAEQANVAKSAFLANMGHELRTPMNALIGLSNLLLDDDDPMTAHQRDYLLKIHDSAVALSSLLNDILDYSKIETGSLHLESSPLNLDNILERTRQLFAPYAEAKGLVFNCEKAPEVPAILAGDALRIQQVLDHLVDNAIEFTQHGQVSVRIDLVTDSVTTFNSQQPLIVRFTIRDTGQGLSVEQRHALFAPFQQGDMSASRMHGGTGLGLSISQRLVELMNGEIGVESHLASGSTFWFTVPFQLSETAAGSAHEKPLKHLSVATLAARVPRPLADAARLEAKPLNLADLYPKLKTLAWMLDNRQSRARQLNTDIQSLVHGSSLQDDYAPIAAAITQLDFDTALVALRQLAQHYDWNLTS</sequence>
<dbReference type="Gene3D" id="1.10.287.130">
    <property type="match status" value="1"/>
</dbReference>
<feature type="domain" description="PAS" evidence="7">
    <location>
        <begin position="71"/>
        <end position="142"/>
    </location>
</feature>
<dbReference type="InterPro" id="IPR000014">
    <property type="entry name" value="PAS"/>
</dbReference>
<comment type="catalytic activity">
    <reaction evidence="1">
        <text>ATP + protein L-histidine = ADP + protein N-phospho-L-histidine.</text>
        <dbReference type="EC" id="2.7.13.3"/>
    </reaction>
</comment>
<dbReference type="Pfam" id="PF02518">
    <property type="entry name" value="HATPase_c"/>
    <property type="match status" value="1"/>
</dbReference>
<dbReference type="STRING" id="61595.SAMN05421644_13310"/>
<dbReference type="Gene3D" id="3.30.450.20">
    <property type="entry name" value="PAS domain"/>
    <property type="match status" value="1"/>
</dbReference>
<dbReference type="NCBIfam" id="TIGR00229">
    <property type="entry name" value="sensory_box"/>
    <property type="match status" value="1"/>
</dbReference>
<evidence type="ECO:0000259" key="6">
    <source>
        <dbReference type="PROSITE" id="PS50109"/>
    </source>
</evidence>
<dbReference type="InterPro" id="IPR003661">
    <property type="entry name" value="HisK_dim/P_dom"/>
</dbReference>
<dbReference type="SMART" id="SM00388">
    <property type="entry name" value="HisKA"/>
    <property type="match status" value="1"/>
</dbReference>
<feature type="domain" description="Histidine kinase" evidence="6">
    <location>
        <begin position="218"/>
        <end position="447"/>
    </location>
</feature>
<evidence type="ECO:0000256" key="5">
    <source>
        <dbReference type="SAM" id="Coils"/>
    </source>
</evidence>
<feature type="coiled-coil region" evidence="5">
    <location>
        <begin position="40"/>
        <end position="67"/>
    </location>
</feature>
<dbReference type="Pfam" id="PF00989">
    <property type="entry name" value="PAS"/>
    <property type="match status" value="1"/>
</dbReference>
<dbReference type="AlphaFoldDB" id="A0A1H3HGQ7"/>
<evidence type="ECO:0000256" key="4">
    <source>
        <dbReference type="ARBA" id="ARBA00023012"/>
    </source>
</evidence>
<dbReference type="SUPFAM" id="SSF47384">
    <property type="entry name" value="Homodimeric domain of signal transducing histidine kinase"/>
    <property type="match status" value="1"/>
</dbReference>
<proteinExistence type="predicted"/>
<reference evidence="9" key="1">
    <citation type="submission" date="2016-10" db="EMBL/GenBank/DDBJ databases">
        <authorList>
            <person name="Varghese N."/>
            <person name="Submissions S."/>
        </authorList>
    </citation>
    <scope>NUCLEOTIDE SEQUENCE [LARGE SCALE GENOMIC DNA]</scope>
    <source>
        <strain evidence="9">DSM 173</strain>
    </source>
</reference>
<evidence type="ECO:0000313" key="9">
    <source>
        <dbReference type="Proteomes" id="UP000198672"/>
    </source>
</evidence>
<dbReference type="InterPro" id="IPR003594">
    <property type="entry name" value="HATPase_dom"/>
</dbReference>
<dbReference type="CDD" id="cd00082">
    <property type="entry name" value="HisKA"/>
    <property type="match status" value="1"/>
</dbReference>
<name>A0A1H3HGQ7_ALLWA</name>